<keyword evidence="1" id="KW-0812">Transmembrane</keyword>
<evidence type="ECO:0000313" key="3">
    <source>
        <dbReference type="Proteomes" id="UP000611640"/>
    </source>
</evidence>
<dbReference type="Proteomes" id="UP000611640">
    <property type="component" value="Chromosome"/>
</dbReference>
<proteinExistence type="predicted"/>
<keyword evidence="3" id="KW-1185">Reference proteome</keyword>
<protein>
    <recommendedName>
        <fullName evidence="4">DUF3325 domain-containing protein</fullName>
    </recommendedName>
</protein>
<organism evidence="2 3">
    <name type="scientific">Actinocatenispora thailandica</name>
    <dbReference type="NCBI Taxonomy" id="227318"/>
    <lineage>
        <taxon>Bacteria</taxon>
        <taxon>Bacillati</taxon>
        <taxon>Actinomycetota</taxon>
        <taxon>Actinomycetes</taxon>
        <taxon>Micromonosporales</taxon>
        <taxon>Micromonosporaceae</taxon>
        <taxon>Actinocatenispora</taxon>
    </lineage>
</organism>
<dbReference type="AlphaFoldDB" id="A0A7R7DMJ9"/>
<evidence type="ECO:0000313" key="2">
    <source>
        <dbReference type="EMBL" id="BCJ34347.1"/>
    </source>
</evidence>
<keyword evidence="1" id="KW-0472">Membrane</keyword>
<evidence type="ECO:0000256" key="1">
    <source>
        <dbReference type="SAM" id="Phobius"/>
    </source>
</evidence>
<feature type="transmembrane region" description="Helical" evidence="1">
    <location>
        <begin position="48"/>
        <end position="65"/>
    </location>
</feature>
<name>A0A7R7DMJ9_9ACTN</name>
<sequence length="99" mass="9981">MAGASSPLAGAALGCCASFALTGYLLSAEAADDHWPGPRAWLRRRGRAVLAVLATVLVLVALEALPVPGSLLLFAIGAVALAAAGWLAFAPTRSTAPDR</sequence>
<feature type="transmembrane region" description="Helical" evidence="1">
    <location>
        <begin position="6"/>
        <end position="27"/>
    </location>
</feature>
<keyword evidence="1" id="KW-1133">Transmembrane helix</keyword>
<feature type="transmembrane region" description="Helical" evidence="1">
    <location>
        <begin position="71"/>
        <end position="89"/>
    </location>
</feature>
<evidence type="ECO:0008006" key="4">
    <source>
        <dbReference type="Google" id="ProtNLM"/>
    </source>
</evidence>
<accession>A0A7R7DMJ9</accession>
<gene>
    <name evidence="2" type="ORF">Athai_18500</name>
</gene>
<reference evidence="2 3" key="1">
    <citation type="submission" date="2020-08" db="EMBL/GenBank/DDBJ databases">
        <title>Whole genome shotgun sequence of Actinocatenispora thailandica NBRC 105041.</title>
        <authorList>
            <person name="Komaki H."/>
            <person name="Tamura T."/>
        </authorList>
    </citation>
    <scope>NUCLEOTIDE SEQUENCE [LARGE SCALE GENOMIC DNA]</scope>
    <source>
        <strain evidence="2 3">NBRC 105041</strain>
    </source>
</reference>
<dbReference type="KEGG" id="atl:Athai_18500"/>
<dbReference type="RefSeq" id="WP_203961089.1">
    <property type="nucleotide sequence ID" value="NZ_AP023355.1"/>
</dbReference>
<dbReference type="EMBL" id="AP023355">
    <property type="protein sequence ID" value="BCJ34347.1"/>
    <property type="molecule type" value="Genomic_DNA"/>
</dbReference>